<reference evidence="4 5" key="1">
    <citation type="submission" date="2019-07" db="EMBL/GenBank/DDBJ databases">
        <title>Genomic Encyclopedia of Type Strains, Phase I: the one thousand microbial genomes (KMG-I) project.</title>
        <authorList>
            <person name="Kyrpides N."/>
        </authorList>
    </citation>
    <scope>NUCLEOTIDE SEQUENCE [LARGE SCALE GENOMIC DNA]</scope>
    <source>
        <strain evidence="4 5">DSM 6562</strain>
    </source>
</reference>
<evidence type="ECO:0000256" key="1">
    <source>
        <dbReference type="ARBA" id="ARBA00023122"/>
    </source>
</evidence>
<gene>
    <name evidence="4" type="ORF">LX24_02903</name>
</gene>
<comment type="caution">
    <text evidence="4">The sequence shown here is derived from an EMBL/GenBank/DDBJ whole genome shotgun (WGS) entry which is preliminary data.</text>
</comment>
<dbReference type="SUPFAM" id="SSF54631">
    <property type="entry name" value="CBS-domain pair"/>
    <property type="match status" value="1"/>
</dbReference>
<dbReference type="EMBL" id="VNHM01000028">
    <property type="protein sequence ID" value="TYO92309.1"/>
    <property type="molecule type" value="Genomic_DNA"/>
</dbReference>
<protein>
    <submittedName>
        <fullName evidence="4">CBS domain protein</fullName>
    </submittedName>
</protein>
<dbReference type="PANTHER" id="PTHR43080">
    <property type="entry name" value="CBS DOMAIN-CONTAINING PROTEIN CBSX3, MITOCHONDRIAL"/>
    <property type="match status" value="1"/>
</dbReference>
<dbReference type="Pfam" id="PF00571">
    <property type="entry name" value="CBS"/>
    <property type="match status" value="2"/>
</dbReference>
<dbReference type="Gene3D" id="3.10.580.10">
    <property type="entry name" value="CBS-domain"/>
    <property type="match status" value="1"/>
</dbReference>
<evidence type="ECO:0000313" key="5">
    <source>
        <dbReference type="Proteomes" id="UP000323166"/>
    </source>
</evidence>
<dbReference type="AlphaFoldDB" id="A0A5S4ZNA7"/>
<dbReference type="Proteomes" id="UP000323166">
    <property type="component" value="Unassembled WGS sequence"/>
</dbReference>
<evidence type="ECO:0000259" key="3">
    <source>
        <dbReference type="PROSITE" id="PS51371"/>
    </source>
</evidence>
<keyword evidence="1 2" id="KW-0129">CBS domain</keyword>
<keyword evidence="5" id="KW-1185">Reference proteome</keyword>
<proteinExistence type="predicted"/>
<dbReference type="InterPro" id="IPR051257">
    <property type="entry name" value="Diverse_CBS-Domain"/>
</dbReference>
<dbReference type="PROSITE" id="PS51371">
    <property type="entry name" value="CBS"/>
    <property type="match status" value="2"/>
</dbReference>
<organism evidence="4 5">
    <name type="scientific">Desulfallas thermosapovorans DSM 6562</name>
    <dbReference type="NCBI Taxonomy" id="1121431"/>
    <lineage>
        <taxon>Bacteria</taxon>
        <taxon>Bacillati</taxon>
        <taxon>Bacillota</taxon>
        <taxon>Clostridia</taxon>
        <taxon>Eubacteriales</taxon>
        <taxon>Desulfallaceae</taxon>
        <taxon>Desulfallas</taxon>
    </lineage>
</organism>
<dbReference type="InterPro" id="IPR000644">
    <property type="entry name" value="CBS_dom"/>
</dbReference>
<name>A0A5S4ZNA7_9FIRM</name>
<dbReference type="PANTHER" id="PTHR43080:SF2">
    <property type="entry name" value="CBS DOMAIN-CONTAINING PROTEIN"/>
    <property type="match status" value="1"/>
</dbReference>
<evidence type="ECO:0000313" key="4">
    <source>
        <dbReference type="EMBL" id="TYO92309.1"/>
    </source>
</evidence>
<dbReference type="InterPro" id="IPR046342">
    <property type="entry name" value="CBS_dom_sf"/>
</dbReference>
<evidence type="ECO:0000256" key="2">
    <source>
        <dbReference type="PROSITE-ProRule" id="PRU00703"/>
    </source>
</evidence>
<feature type="domain" description="CBS" evidence="3">
    <location>
        <begin position="107"/>
        <end position="162"/>
    </location>
</feature>
<feature type="domain" description="CBS" evidence="3">
    <location>
        <begin position="10"/>
        <end position="78"/>
    </location>
</feature>
<accession>A0A5S4ZNA7</accession>
<dbReference type="SMART" id="SM00116">
    <property type="entry name" value="CBS"/>
    <property type="match status" value="2"/>
</dbReference>
<sequence length="162" mass="18271">MKNKKASDIMVPLDDYVTISDNATLYEAIKELRGAMHSKGRAWHGHRSVLVLGADGNLVGILTMSGLLRAAGIQELDRDPNIKAESWGWYYVDRMRRESGVRVRDIMRPLRLYTVPAEASVMDVALALLKYQVNTLPVMDKGKPVGIVRPIDVFMVIDEYFH</sequence>
<dbReference type="RefSeq" id="WP_166512817.1">
    <property type="nucleotide sequence ID" value="NZ_VNHM01000028.1"/>
</dbReference>